<evidence type="ECO:0000256" key="4">
    <source>
        <dbReference type="ARBA" id="ARBA00015193"/>
    </source>
</evidence>
<dbReference type="RefSeq" id="YP_010794890.1">
    <property type="nucleotide sequence ID" value="NC_075562.1"/>
</dbReference>
<dbReference type="GeneID" id="80531905"/>
<evidence type="ECO:0000256" key="5">
    <source>
        <dbReference type="ARBA" id="ARBA00022562"/>
    </source>
</evidence>
<name>A0A482F3L9_9ALPH</name>
<organism evidence="8 9">
    <name type="scientific">Phocid alphaherpesvirus 1</name>
    <dbReference type="NCBI Taxonomy" id="47418"/>
    <lineage>
        <taxon>Viruses</taxon>
        <taxon>Duplodnaviria</taxon>
        <taxon>Heunggongvirae</taxon>
        <taxon>Peploviricota</taxon>
        <taxon>Herviviricetes</taxon>
        <taxon>Herpesvirales</taxon>
        <taxon>Orthoherpesviridae</taxon>
        <taxon>Alphaherpesvirinae</taxon>
        <taxon>Varicellovirus</taxon>
        <taxon>Varicellovirus phocidalpha1</taxon>
    </lineage>
</organism>
<evidence type="ECO:0000256" key="7">
    <source>
        <dbReference type="ARBA" id="ARBA00022844"/>
    </source>
</evidence>
<evidence type="ECO:0000256" key="6">
    <source>
        <dbReference type="ARBA" id="ARBA00022580"/>
    </source>
</evidence>
<keyword evidence="6" id="KW-0920">Virion tegument</keyword>
<evidence type="ECO:0000256" key="1">
    <source>
        <dbReference type="ARBA" id="ARBA00004428"/>
    </source>
</evidence>
<accession>A0A482F3L9</accession>
<proteinExistence type="inferred from homology"/>
<protein>
    <recommendedName>
        <fullName evidence="4">Virion protein US10 homolog</fullName>
    </recommendedName>
</protein>
<evidence type="ECO:0000256" key="2">
    <source>
        <dbReference type="ARBA" id="ARBA00004535"/>
    </source>
</evidence>
<reference evidence="8" key="1">
    <citation type="submission" date="2018-06" db="EMBL/GenBank/DDBJ databases">
        <title>Metagenomic Sequencing for Combined Detection of RNA and DNA Viruses in Respiratory Samples From Pediatric Patients.</title>
        <authorList>
            <person name="van Boheemen S."/>
            <person name="van Rijn-Klink A.L."/>
            <person name="Pappas N."/>
            <person name="Carbo E.C."/>
            <person name="van 't Hof P."/>
            <person name="Vorderman R.H.P."/>
            <person name="Mei H."/>
            <person name="Claas E.C.J."/>
            <person name="Kroes A.C.M."/>
            <person name="de Vries J.J.C."/>
        </authorList>
    </citation>
    <scope>NUCLEOTIDE SEQUENCE [LARGE SCALE GENOMIC DNA]</scope>
</reference>
<keyword evidence="7" id="KW-0946">Virion</keyword>
<comment type="similarity">
    <text evidence="3">Belongs to the herpesviridae US10 family.</text>
</comment>
<comment type="subcellular location">
    <subcellularLocation>
        <location evidence="1">Host nucleus matrix</location>
    </subcellularLocation>
    <subcellularLocation>
        <location evidence="2">Virion tegument</location>
    </subcellularLocation>
</comment>
<keyword evidence="9" id="KW-1185">Reference proteome</keyword>
<dbReference type="PRINTS" id="PR00957">
    <property type="entry name" value="GENE66"/>
</dbReference>
<sequence>MTGKSLTSISPLSLDDLDEDNIYPLRCDPPAHIASLPRSVATFFAGIKAASVEAFCAVRMGSTLPLTIWPEVFNRFKEIYERYCTTNTTTHAADAPRRLVGNHILKLQDQPVSHQELNKRLLYCAYWCCLGHASSCSSSVLYEQVCCRFFNCFGAGEVPPYESIIYWNTLFDLASNEPTLFVRHAAAASYLKNNKPFSR</sequence>
<keyword evidence="5" id="KW-1048">Host nucleus</keyword>
<dbReference type="KEGG" id="vg:80531905"/>
<evidence type="ECO:0000256" key="3">
    <source>
        <dbReference type="ARBA" id="ARBA00005815"/>
    </source>
</evidence>
<dbReference type="Pfam" id="PF02053">
    <property type="entry name" value="Gene66"/>
    <property type="match status" value="1"/>
</dbReference>
<dbReference type="GO" id="GO:0044204">
    <property type="term" value="C:host cell nuclear matrix"/>
    <property type="evidence" value="ECO:0007669"/>
    <property type="project" value="UniProtKB-SubCell"/>
</dbReference>
<dbReference type="GO" id="GO:0019033">
    <property type="term" value="C:viral tegument"/>
    <property type="evidence" value="ECO:0007669"/>
    <property type="project" value="UniProtKB-SubCell"/>
</dbReference>
<dbReference type="EMBL" id="MH509440">
    <property type="protein sequence ID" value="QBN85179.1"/>
    <property type="molecule type" value="Genomic_DNA"/>
</dbReference>
<gene>
    <name evidence="8" type="primary">US10</name>
</gene>
<evidence type="ECO:0000313" key="8">
    <source>
        <dbReference type="EMBL" id="QBN85179.1"/>
    </source>
</evidence>
<dbReference type="InterPro" id="IPR000714">
    <property type="entry name" value="EHV_Unk"/>
</dbReference>
<dbReference type="GO" id="GO:0008270">
    <property type="term" value="F:zinc ion binding"/>
    <property type="evidence" value="ECO:0007669"/>
    <property type="project" value="InterPro"/>
</dbReference>
<dbReference type="Proteomes" id="UP000326297">
    <property type="component" value="Segment"/>
</dbReference>
<evidence type="ECO:0000313" key="9">
    <source>
        <dbReference type="Proteomes" id="UP000326297"/>
    </source>
</evidence>